<protein>
    <submittedName>
        <fullName evidence="2">Uncharacterized protein</fullName>
    </submittedName>
</protein>
<proteinExistence type="predicted"/>
<evidence type="ECO:0000313" key="2">
    <source>
        <dbReference type="EMBL" id="TFB77241.1"/>
    </source>
</evidence>
<dbReference type="OrthoDB" id="5119285at2"/>
<sequence length="223" mass="22485">MQLAPSEDGHREDAEQEQETPKPAACRPVNPVVRRGRKGHDGVGGHYERHREGIAVIPRRVSALVAAAALAAVLVPASSTDSTFTDTEVAASAVTAIVVPAPVIDTCTASSVLVSLSLVPRVELTWPYGTGGYVGADARYYNSSVGAGNLAPVALGNGVSTTGPVSGTFTTTFQGSLLGGLLGGSGDVGVAAANSSGWRSLISSARATFPLLIGTGGCTITNA</sequence>
<dbReference type="RefSeq" id="WP_134501053.1">
    <property type="nucleotide sequence ID" value="NZ_SOEY01000002.1"/>
</dbReference>
<name>A0A4R8V6V6_9MICO</name>
<feature type="region of interest" description="Disordered" evidence="1">
    <location>
        <begin position="1"/>
        <end position="46"/>
    </location>
</feature>
<dbReference type="Proteomes" id="UP000298173">
    <property type="component" value="Unassembled WGS sequence"/>
</dbReference>
<gene>
    <name evidence="2" type="ORF">E3O06_00295</name>
</gene>
<keyword evidence="3" id="KW-1185">Reference proteome</keyword>
<evidence type="ECO:0000256" key="1">
    <source>
        <dbReference type="SAM" id="MobiDB-lite"/>
    </source>
</evidence>
<evidence type="ECO:0000313" key="3">
    <source>
        <dbReference type="Proteomes" id="UP000298173"/>
    </source>
</evidence>
<organism evidence="2 3">
    <name type="scientific">Cryobacterium glaciale</name>
    <dbReference type="NCBI Taxonomy" id="1259145"/>
    <lineage>
        <taxon>Bacteria</taxon>
        <taxon>Bacillati</taxon>
        <taxon>Actinomycetota</taxon>
        <taxon>Actinomycetes</taxon>
        <taxon>Micrococcales</taxon>
        <taxon>Microbacteriaceae</taxon>
        <taxon>Cryobacterium</taxon>
    </lineage>
</organism>
<comment type="caution">
    <text evidence="2">The sequence shown here is derived from an EMBL/GenBank/DDBJ whole genome shotgun (WGS) entry which is preliminary data.</text>
</comment>
<dbReference type="EMBL" id="SOEY01000002">
    <property type="protein sequence ID" value="TFB77241.1"/>
    <property type="molecule type" value="Genomic_DNA"/>
</dbReference>
<accession>A0A4R8V6V6</accession>
<reference evidence="2 3" key="1">
    <citation type="submission" date="2019-03" db="EMBL/GenBank/DDBJ databases">
        <title>Genomics of glacier-inhabiting Cryobacterium strains.</title>
        <authorList>
            <person name="Liu Q."/>
            <person name="Xin Y.-H."/>
        </authorList>
    </citation>
    <scope>NUCLEOTIDE SEQUENCE [LARGE SCALE GENOMIC DNA]</scope>
    <source>
        <strain evidence="2 3">HLT2-23</strain>
    </source>
</reference>
<dbReference type="AlphaFoldDB" id="A0A4R8V6V6"/>